<dbReference type="AlphaFoldDB" id="A0A5M3MDG5"/>
<reference evidence="5" key="1">
    <citation type="journal article" date="2012" name="Science">
        <title>The Paleozoic origin of enzymatic lignin decomposition reconstructed from 31 fungal genomes.</title>
        <authorList>
            <person name="Floudas D."/>
            <person name="Binder M."/>
            <person name="Riley R."/>
            <person name="Barry K."/>
            <person name="Blanchette R.A."/>
            <person name="Henrissat B."/>
            <person name="Martinez A.T."/>
            <person name="Otillar R."/>
            <person name="Spatafora J.W."/>
            <person name="Yadav J.S."/>
            <person name="Aerts A."/>
            <person name="Benoit I."/>
            <person name="Boyd A."/>
            <person name="Carlson A."/>
            <person name="Copeland A."/>
            <person name="Coutinho P.M."/>
            <person name="de Vries R.P."/>
            <person name="Ferreira P."/>
            <person name="Findley K."/>
            <person name="Foster B."/>
            <person name="Gaskell J."/>
            <person name="Glotzer D."/>
            <person name="Gorecki P."/>
            <person name="Heitman J."/>
            <person name="Hesse C."/>
            <person name="Hori C."/>
            <person name="Igarashi K."/>
            <person name="Jurgens J.A."/>
            <person name="Kallen N."/>
            <person name="Kersten P."/>
            <person name="Kohler A."/>
            <person name="Kuees U."/>
            <person name="Kumar T.K.A."/>
            <person name="Kuo A."/>
            <person name="LaButti K."/>
            <person name="Larrondo L.F."/>
            <person name="Lindquist E."/>
            <person name="Ling A."/>
            <person name="Lombard V."/>
            <person name="Lucas S."/>
            <person name="Lundell T."/>
            <person name="Martin R."/>
            <person name="McLaughlin D.J."/>
            <person name="Morgenstern I."/>
            <person name="Morin E."/>
            <person name="Murat C."/>
            <person name="Nagy L.G."/>
            <person name="Nolan M."/>
            <person name="Ohm R.A."/>
            <person name="Patyshakuliyeva A."/>
            <person name="Rokas A."/>
            <person name="Ruiz-Duenas F.J."/>
            <person name="Sabat G."/>
            <person name="Salamov A."/>
            <person name="Samejima M."/>
            <person name="Schmutz J."/>
            <person name="Slot J.C."/>
            <person name="St John F."/>
            <person name="Stenlid J."/>
            <person name="Sun H."/>
            <person name="Sun S."/>
            <person name="Syed K."/>
            <person name="Tsang A."/>
            <person name="Wiebenga A."/>
            <person name="Young D."/>
            <person name="Pisabarro A."/>
            <person name="Eastwood D.C."/>
            <person name="Martin F."/>
            <person name="Cullen D."/>
            <person name="Grigoriev I.V."/>
            <person name="Hibbett D.S."/>
        </authorList>
    </citation>
    <scope>NUCLEOTIDE SEQUENCE [LARGE SCALE GENOMIC DNA]</scope>
    <source>
        <strain evidence="5">RWD-64-598 SS2</strain>
    </source>
</reference>
<organism evidence="4 5">
    <name type="scientific">Coniophora puteana (strain RWD-64-598)</name>
    <name type="common">Brown rot fungus</name>
    <dbReference type="NCBI Taxonomy" id="741705"/>
    <lineage>
        <taxon>Eukaryota</taxon>
        <taxon>Fungi</taxon>
        <taxon>Dikarya</taxon>
        <taxon>Basidiomycota</taxon>
        <taxon>Agaricomycotina</taxon>
        <taxon>Agaricomycetes</taxon>
        <taxon>Agaricomycetidae</taxon>
        <taxon>Boletales</taxon>
        <taxon>Coniophorineae</taxon>
        <taxon>Coniophoraceae</taxon>
        <taxon>Coniophora</taxon>
    </lineage>
</organism>
<feature type="transmembrane region" description="Helical" evidence="2">
    <location>
        <begin position="23"/>
        <end position="39"/>
    </location>
</feature>
<feature type="region of interest" description="Disordered" evidence="1">
    <location>
        <begin position="348"/>
        <end position="368"/>
    </location>
</feature>
<sequence length="368" mass="40990">MHDLGEGVEQDVWRAILNDKQDSIVTIYVGFIAFTILLWDHMITFGDEVELIWRQPKTFMSWLFILNRYITPLGFIVNLVAYISPSWSSTVRIHFNGLDIIAKHLPVQDCEHFVKYEGAMTQLGILVASLMMLRRVAALYSQRFISWALAAFYVIWVAVSGWVVAYGGPVPHSTAVHSCTLIFRGPWHALSTAALWFGIVYETVVVSLIVARTLPFHPARNGKTIARALLTDGLLYYGVITSVNVASIVMMSSTPDGVRNVFGQLQLTLTVAMMSRITLSLPKTHRKITGKDVPVASRWQDVSTILPPMEFGWPERDSFGPVQGRPVGDIDVAVDICVEVEVVSRLSTSSPSWSPTTPRECQDIPAVV</sequence>
<evidence type="ECO:0000313" key="5">
    <source>
        <dbReference type="Proteomes" id="UP000053558"/>
    </source>
</evidence>
<accession>A0A5M3MDG5</accession>
<dbReference type="Pfam" id="PF20151">
    <property type="entry name" value="DUF6533"/>
    <property type="match status" value="1"/>
</dbReference>
<proteinExistence type="predicted"/>
<dbReference type="Proteomes" id="UP000053558">
    <property type="component" value="Unassembled WGS sequence"/>
</dbReference>
<dbReference type="EMBL" id="JH711584">
    <property type="protein sequence ID" value="EIW77026.1"/>
    <property type="molecule type" value="Genomic_DNA"/>
</dbReference>
<feature type="compositionally biased region" description="Low complexity" evidence="1">
    <location>
        <begin position="348"/>
        <end position="358"/>
    </location>
</feature>
<dbReference type="KEGG" id="cput:CONPUDRAFT_168058"/>
<name>A0A5M3MDG5_CONPW</name>
<dbReference type="InterPro" id="IPR045340">
    <property type="entry name" value="DUF6533"/>
</dbReference>
<evidence type="ECO:0000256" key="2">
    <source>
        <dbReference type="SAM" id="Phobius"/>
    </source>
</evidence>
<dbReference type="GeneID" id="19205906"/>
<feature type="domain" description="DUF6533" evidence="3">
    <location>
        <begin position="28"/>
        <end position="73"/>
    </location>
</feature>
<keyword evidence="2" id="KW-1133">Transmembrane helix</keyword>
<evidence type="ECO:0000256" key="1">
    <source>
        <dbReference type="SAM" id="MobiDB-lite"/>
    </source>
</evidence>
<dbReference type="RefSeq" id="XP_007772482.1">
    <property type="nucleotide sequence ID" value="XM_007774292.1"/>
</dbReference>
<keyword evidence="2" id="KW-0472">Membrane</keyword>
<dbReference type="OrthoDB" id="3354157at2759"/>
<comment type="caution">
    <text evidence="4">The sequence shown here is derived from an EMBL/GenBank/DDBJ whole genome shotgun (WGS) entry which is preliminary data.</text>
</comment>
<evidence type="ECO:0000313" key="4">
    <source>
        <dbReference type="EMBL" id="EIW77026.1"/>
    </source>
</evidence>
<feature type="transmembrane region" description="Helical" evidence="2">
    <location>
        <begin position="59"/>
        <end position="83"/>
    </location>
</feature>
<keyword evidence="5" id="KW-1185">Reference proteome</keyword>
<evidence type="ECO:0000259" key="3">
    <source>
        <dbReference type="Pfam" id="PF20151"/>
    </source>
</evidence>
<protein>
    <recommendedName>
        <fullName evidence="3">DUF6533 domain-containing protein</fullName>
    </recommendedName>
</protein>
<feature type="transmembrane region" description="Helical" evidence="2">
    <location>
        <begin position="234"/>
        <end position="255"/>
    </location>
</feature>
<feature type="transmembrane region" description="Helical" evidence="2">
    <location>
        <begin position="261"/>
        <end position="279"/>
    </location>
</feature>
<gene>
    <name evidence="4" type="ORF">CONPUDRAFT_168058</name>
</gene>
<keyword evidence="2" id="KW-0812">Transmembrane</keyword>
<feature type="transmembrane region" description="Helical" evidence="2">
    <location>
        <begin position="193"/>
        <end position="214"/>
    </location>
</feature>
<dbReference type="OMA" id="WHELGPV"/>
<feature type="transmembrane region" description="Helical" evidence="2">
    <location>
        <begin position="145"/>
        <end position="165"/>
    </location>
</feature>